<dbReference type="PATRIC" id="fig|33014.5.peg.814"/>
<keyword evidence="2 4" id="KW-0808">Transferase</keyword>
<sequence>MVLPRADPTPARWRTVTTTLRVIIDQLTGPTPGGIGRYAEDLTSAIVAATPSGCEVEGVVSAITPEQTADLEARLPGLARITRVPLPRRELSRAWQLGLPTPGTTGMVHAPGLLAPLRRHDRVNTNDQIVATIHDVNAWTHPESMTSASVSWTKAMAKRARKHADAVVVPSHALAEELARYVDLGDRVRVIGGAVSPRIALPEDRAARAAELDLPADYLLTVGSLEPRKGVQALVEALARPETGDLPLLIVGPATWGDVELAQVADEAGVDPSRVRSLGSLTDADLAVALDRATVFVHPSLSEGFGLPVVEALSFGTPVVHSDAPALLEVAADAGVVVPREDAAGYPLRLAEAIGGLLSDTAARERLAVVGQDRARAFSWRDSAEKVWQLHADL</sequence>
<evidence type="ECO:0000256" key="2">
    <source>
        <dbReference type="ARBA" id="ARBA00022679"/>
    </source>
</evidence>
<reference evidence="4 5" key="1">
    <citation type="journal article" date="2015" name="Genome Announc.">
        <title>Complete Genome Sequence of Clavibacter michiganensis subsp. insidiosus R1-1 Using PacBio Single-Molecule Real-Time Technology.</title>
        <authorList>
            <person name="Lu Y."/>
            <person name="Samac D.A."/>
            <person name="Glazebrook J."/>
            <person name="Ishimaru C.A."/>
        </authorList>
    </citation>
    <scope>NUCLEOTIDE SEQUENCE [LARGE SCALE GENOMIC DNA]</scope>
    <source>
        <strain evidence="4 5">R1-1</strain>
    </source>
</reference>
<dbReference type="Pfam" id="PF13692">
    <property type="entry name" value="Glyco_trans_1_4"/>
    <property type="match status" value="1"/>
</dbReference>
<dbReference type="InterPro" id="IPR028098">
    <property type="entry name" value="Glyco_trans_4-like_N"/>
</dbReference>
<dbReference type="Gene3D" id="3.40.50.2000">
    <property type="entry name" value="Glycogen Phosphorylase B"/>
    <property type="match status" value="2"/>
</dbReference>
<dbReference type="GO" id="GO:0009103">
    <property type="term" value="P:lipopolysaccharide biosynthetic process"/>
    <property type="evidence" value="ECO:0007669"/>
    <property type="project" value="TreeGrafter"/>
</dbReference>
<dbReference type="GO" id="GO:0016757">
    <property type="term" value="F:glycosyltransferase activity"/>
    <property type="evidence" value="ECO:0007669"/>
    <property type="project" value="UniProtKB-KW"/>
</dbReference>
<name>A0A0D5CFF1_9MICO</name>
<feature type="domain" description="Glycosyltransferase subfamily 4-like N-terminal" evidence="3">
    <location>
        <begin position="32"/>
        <end position="195"/>
    </location>
</feature>
<accession>A0A0D5CFF1</accession>
<keyword evidence="1 4" id="KW-0328">Glycosyltransferase</keyword>
<dbReference type="Pfam" id="PF13439">
    <property type="entry name" value="Glyco_transf_4"/>
    <property type="match status" value="1"/>
</dbReference>
<proteinExistence type="predicted"/>
<dbReference type="KEGG" id="cmh:VO01_03895"/>
<dbReference type="SUPFAM" id="SSF53756">
    <property type="entry name" value="UDP-Glycosyltransferase/glycogen phosphorylase"/>
    <property type="match status" value="1"/>
</dbReference>
<evidence type="ECO:0000259" key="3">
    <source>
        <dbReference type="Pfam" id="PF13439"/>
    </source>
</evidence>
<evidence type="ECO:0000313" key="5">
    <source>
        <dbReference type="Proteomes" id="UP000032604"/>
    </source>
</evidence>
<dbReference type="Proteomes" id="UP000032604">
    <property type="component" value="Chromosome"/>
</dbReference>
<dbReference type="PANTHER" id="PTHR46401">
    <property type="entry name" value="GLYCOSYLTRANSFERASE WBBK-RELATED"/>
    <property type="match status" value="1"/>
</dbReference>
<dbReference type="PANTHER" id="PTHR46401:SF2">
    <property type="entry name" value="GLYCOSYLTRANSFERASE WBBK-RELATED"/>
    <property type="match status" value="1"/>
</dbReference>
<evidence type="ECO:0000313" key="4">
    <source>
        <dbReference type="EMBL" id="AJW78383.1"/>
    </source>
</evidence>
<dbReference type="HOGENOM" id="CLU_009583_27_6_11"/>
<gene>
    <name evidence="4" type="ORF">VO01_03895</name>
</gene>
<evidence type="ECO:0000256" key="1">
    <source>
        <dbReference type="ARBA" id="ARBA00022676"/>
    </source>
</evidence>
<protein>
    <submittedName>
        <fullName evidence="4">Mannosyltransferase</fullName>
    </submittedName>
</protein>
<dbReference type="AlphaFoldDB" id="A0A0D5CFF1"/>
<dbReference type="CDD" id="cd03809">
    <property type="entry name" value="GT4_MtfB-like"/>
    <property type="match status" value="1"/>
</dbReference>
<dbReference type="EMBL" id="CP011043">
    <property type="protein sequence ID" value="AJW78383.1"/>
    <property type="molecule type" value="Genomic_DNA"/>
</dbReference>
<organism evidence="4 5">
    <name type="scientific">Clavibacter michiganensis subsp. insidiosus</name>
    <dbReference type="NCBI Taxonomy" id="33014"/>
    <lineage>
        <taxon>Bacteria</taxon>
        <taxon>Bacillati</taxon>
        <taxon>Actinomycetota</taxon>
        <taxon>Actinomycetes</taxon>
        <taxon>Micrococcales</taxon>
        <taxon>Microbacteriaceae</taxon>
        <taxon>Clavibacter</taxon>
    </lineage>
</organism>